<protein>
    <submittedName>
        <fullName evidence="1">Uncharacterized protein</fullName>
    </submittedName>
</protein>
<proteinExistence type="predicted"/>
<dbReference type="HOGENOM" id="CLU_2965805_0_0_1"/>
<gene>
    <name evidence="1" type="ORF">GSPATT00007293001</name>
</gene>
<dbReference type="InParanoid" id="A0CGD6"/>
<dbReference type="AlphaFoldDB" id="A0CGD6"/>
<evidence type="ECO:0000313" key="2">
    <source>
        <dbReference type="Proteomes" id="UP000000600"/>
    </source>
</evidence>
<name>A0CGD6_PARTE</name>
<accession>A0CGD6</accession>
<reference evidence="1 2" key="1">
    <citation type="journal article" date="2006" name="Nature">
        <title>Global trends of whole-genome duplications revealed by the ciliate Paramecium tetraurelia.</title>
        <authorList>
            <consortium name="Genoscope"/>
            <person name="Aury J.-M."/>
            <person name="Jaillon O."/>
            <person name="Duret L."/>
            <person name="Noel B."/>
            <person name="Jubin C."/>
            <person name="Porcel B.M."/>
            <person name="Segurens B."/>
            <person name="Daubin V."/>
            <person name="Anthouard V."/>
            <person name="Aiach N."/>
            <person name="Arnaiz O."/>
            <person name="Billaut A."/>
            <person name="Beisson J."/>
            <person name="Blanc I."/>
            <person name="Bouhouche K."/>
            <person name="Camara F."/>
            <person name="Duharcourt S."/>
            <person name="Guigo R."/>
            <person name="Gogendeau D."/>
            <person name="Katinka M."/>
            <person name="Keller A.-M."/>
            <person name="Kissmehl R."/>
            <person name="Klotz C."/>
            <person name="Koll F."/>
            <person name="Le Moue A."/>
            <person name="Lepere C."/>
            <person name="Malinsky S."/>
            <person name="Nowacki M."/>
            <person name="Nowak J.K."/>
            <person name="Plattner H."/>
            <person name="Poulain J."/>
            <person name="Ruiz F."/>
            <person name="Serrano V."/>
            <person name="Zagulski M."/>
            <person name="Dessen P."/>
            <person name="Betermier M."/>
            <person name="Weissenbach J."/>
            <person name="Scarpelli C."/>
            <person name="Schachter V."/>
            <person name="Sperling L."/>
            <person name="Meyer E."/>
            <person name="Cohen J."/>
            <person name="Wincker P."/>
        </authorList>
    </citation>
    <scope>NUCLEOTIDE SEQUENCE [LARGE SCALE GENOMIC DNA]</scope>
    <source>
        <strain evidence="1 2">Stock d4-2</strain>
    </source>
</reference>
<dbReference type="GeneID" id="5023035"/>
<dbReference type="Proteomes" id="UP000000600">
    <property type="component" value="Unassembled WGS sequence"/>
</dbReference>
<sequence>MKLLNALKIRKQKIVESEGPDSYTKILGNSYDMDKIYKKLVPYENVLNLSQSSESDHEM</sequence>
<dbReference type="EMBL" id="CT868074">
    <property type="protein sequence ID" value="CAK69853.1"/>
    <property type="molecule type" value="Genomic_DNA"/>
</dbReference>
<dbReference type="RefSeq" id="XP_001437250.1">
    <property type="nucleotide sequence ID" value="XM_001437213.1"/>
</dbReference>
<organism evidence="1 2">
    <name type="scientific">Paramecium tetraurelia</name>
    <dbReference type="NCBI Taxonomy" id="5888"/>
    <lineage>
        <taxon>Eukaryota</taxon>
        <taxon>Sar</taxon>
        <taxon>Alveolata</taxon>
        <taxon>Ciliophora</taxon>
        <taxon>Intramacronucleata</taxon>
        <taxon>Oligohymenophorea</taxon>
        <taxon>Peniculida</taxon>
        <taxon>Parameciidae</taxon>
        <taxon>Paramecium</taxon>
    </lineage>
</organism>
<evidence type="ECO:0000313" key="1">
    <source>
        <dbReference type="EMBL" id="CAK69853.1"/>
    </source>
</evidence>
<dbReference type="KEGG" id="ptm:GSPATT00007293001"/>
<keyword evidence="2" id="KW-1185">Reference proteome</keyword>